<keyword evidence="6" id="KW-0238">DNA-binding</keyword>
<feature type="domain" description="Transposase putative helix-turn-helix" evidence="11">
    <location>
        <begin position="1"/>
        <end position="43"/>
    </location>
</feature>
<name>A0ABR6WXV2_9FIRM</name>
<keyword evidence="7" id="KW-0233">DNA recombination</keyword>
<keyword evidence="3" id="KW-0815">Transposition</keyword>
<evidence type="ECO:0000256" key="8">
    <source>
        <dbReference type="SAM" id="Coils"/>
    </source>
</evidence>
<dbReference type="Pfam" id="PF12323">
    <property type="entry name" value="HTH_OrfB_IS605"/>
    <property type="match status" value="1"/>
</dbReference>
<feature type="domain" description="Cas12f1-like TNB" evidence="10">
    <location>
        <begin position="320"/>
        <end position="384"/>
    </location>
</feature>
<keyword evidence="5" id="KW-0862">Zinc</keyword>
<dbReference type="InterPro" id="IPR001959">
    <property type="entry name" value="Transposase"/>
</dbReference>
<dbReference type="NCBIfam" id="TIGR01766">
    <property type="entry name" value="IS200/IS605 family accessory protein TnpB-like domain"/>
    <property type="match status" value="1"/>
</dbReference>
<evidence type="ECO:0000256" key="7">
    <source>
        <dbReference type="ARBA" id="ARBA00023172"/>
    </source>
</evidence>
<evidence type="ECO:0000259" key="9">
    <source>
        <dbReference type="Pfam" id="PF01385"/>
    </source>
</evidence>
<dbReference type="InterPro" id="IPR051399">
    <property type="entry name" value="RNA-guided_DNA_endo/Transpos"/>
</dbReference>
<comment type="caution">
    <text evidence="12">The sequence shown here is derived from an EMBL/GenBank/DDBJ whole genome shotgun (WGS) entry which is preliminary data.</text>
</comment>
<dbReference type="InterPro" id="IPR021027">
    <property type="entry name" value="Transposase_put_HTH"/>
</dbReference>
<evidence type="ECO:0000259" key="11">
    <source>
        <dbReference type="Pfam" id="PF12323"/>
    </source>
</evidence>
<protein>
    <submittedName>
        <fullName evidence="12">IS200/IS605 family element transposase accessory protein TnpB</fullName>
    </submittedName>
</protein>
<evidence type="ECO:0000256" key="1">
    <source>
        <dbReference type="ARBA" id="ARBA00008761"/>
    </source>
</evidence>
<proteinExistence type="inferred from homology"/>
<keyword evidence="13" id="KW-1185">Reference proteome</keyword>
<dbReference type="RefSeq" id="WP_186842952.1">
    <property type="nucleotide sequence ID" value="NZ_WJBC01000018.1"/>
</dbReference>
<accession>A0ABR6WXV2</accession>
<feature type="domain" description="Probable transposase IS891/IS1136/IS1341" evidence="9">
    <location>
        <begin position="177"/>
        <end position="306"/>
    </location>
</feature>
<dbReference type="InterPro" id="IPR010095">
    <property type="entry name" value="Cas12f1-like_TNB"/>
</dbReference>
<dbReference type="PANTHER" id="PTHR30405">
    <property type="entry name" value="TRANSPOSASE"/>
    <property type="match status" value="1"/>
</dbReference>
<comment type="similarity">
    <text evidence="1">In the C-terminal section; belongs to the transposase 35 family.</text>
</comment>
<evidence type="ECO:0000313" key="13">
    <source>
        <dbReference type="Proteomes" id="UP000603234"/>
    </source>
</evidence>
<reference evidence="12 13" key="1">
    <citation type="journal article" date="2020" name="mSystems">
        <title>Defining Genomic and Predicted Metabolic Features of the Acetobacterium Genus.</title>
        <authorList>
            <person name="Ross D.E."/>
            <person name="Marshall C.W."/>
            <person name="Gulliver D."/>
            <person name="May H.D."/>
            <person name="Norman R.S."/>
        </authorList>
    </citation>
    <scope>NUCLEOTIDE SEQUENCE [LARGE SCALE GENOMIC DNA]</scope>
    <source>
        <strain evidence="12 13">DSM 8238</strain>
    </source>
</reference>
<dbReference type="NCBIfam" id="NF040570">
    <property type="entry name" value="guided_TnpB"/>
    <property type="match status" value="1"/>
</dbReference>
<dbReference type="Pfam" id="PF01385">
    <property type="entry name" value="OrfB_IS605"/>
    <property type="match status" value="1"/>
</dbReference>
<keyword evidence="8" id="KW-0175">Coiled coil</keyword>
<feature type="coiled-coil region" evidence="8">
    <location>
        <begin position="206"/>
        <end position="233"/>
    </location>
</feature>
<evidence type="ECO:0000256" key="3">
    <source>
        <dbReference type="ARBA" id="ARBA00022578"/>
    </source>
</evidence>
<dbReference type="EMBL" id="WJBC01000018">
    <property type="protein sequence ID" value="MBC3805066.1"/>
    <property type="molecule type" value="Genomic_DNA"/>
</dbReference>
<organism evidence="12 13">
    <name type="scientific">Acetobacterium fimetarium</name>
    <dbReference type="NCBI Taxonomy" id="52691"/>
    <lineage>
        <taxon>Bacteria</taxon>
        <taxon>Bacillati</taxon>
        <taxon>Bacillota</taxon>
        <taxon>Clostridia</taxon>
        <taxon>Eubacteriales</taxon>
        <taxon>Eubacteriaceae</taxon>
        <taxon>Acetobacterium</taxon>
    </lineage>
</organism>
<dbReference type="PANTHER" id="PTHR30405:SF11">
    <property type="entry name" value="RNA-GUIDED DNA ENDONUCLEASE RV2885C-RELATED"/>
    <property type="match status" value="1"/>
</dbReference>
<evidence type="ECO:0000256" key="6">
    <source>
        <dbReference type="ARBA" id="ARBA00023125"/>
    </source>
</evidence>
<gene>
    <name evidence="12" type="ORF">GH808_11555</name>
</gene>
<evidence type="ECO:0000259" key="10">
    <source>
        <dbReference type="Pfam" id="PF07282"/>
    </source>
</evidence>
<evidence type="ECO:0000256" key="5">
    <source>
        <dbReference type="ARBA" id="ARBA00022833"/>
    </source>
</evidence>
<evidence type="ECO:0000256" key="4">
    <source>
        <dbReference type="ARBA" id="ARBA00022723"/>
    </source>
</evidence>
<evidence type="ECO:0000313" key="12">
    <source>
        <dbReference type="EMBL" id="MBC3805066.1"/>
    </source>
</evidence>
<sequence length="395" mass="46171">MILAIRIKLKPTKKQEDLFKKSAGVARWSYNYLVGRREEHYVAYKQGLESEKYLKESDVRKYINTVIKKTTHTWLKEVGSNVMKQAVKDADLAYQRWHKGTSGKPKFKSKHRSKPSFYVNYESLKRIKDGFRGEKIGVVKTCQPLPELREGEKYQNPRISFDGKNWFLSVGYNQIFEAVELTNVSLGIDVGVKELAVCSDGSFKKNVNKTKEVKRLEKKLKREQRKLSRKLMANTKGYTKNRRPVYQTSLKEMKNIQKQNQVIQLLHKRLTDIRTNHLHQCSNEIVKTKPFRIVMEDLNVKGMMKNKHLAKAIQQQKLCEFKRQIKYKCEKYGIAFVEADRWFPSSKTCSCCGQIKSDLKLKDRVYRCNCGLEMDRDFNASVNLANYQLKGLNTQ</sequence>
<dbReference type="Pfam" id="PF07282">
    <property type="entry name" value="Cas12f1-like_TNB"/>
    <property type="match status" value="1"/>
</dbReference>
<comment type="similarity">
    <text evidence="2">In the N-terminal section; belongs to the transposase 2 family.</text>
</comment>
<dbReference type="Proteomes" id="UP000603234">
    <property type="component" value="Unassembled WGS sequence"/>
</dbReference>
<evidence type="ECO:0000256" key="2">
    <source>
        <dbReference type="ARBA" id="ARBA00011044"/>
    </source>
</evidence>
<keyword evidence="4" id="KW-0479">Metal-binding</keyword>